<gene>
    <name evidence="6" type="ORF">DY000_02013353</name>
</gene>
<dbReference type="Proteomes" id="UP000266723">
    <property type="component" value="Unassembled WGS sequence"/>
</dbReference>
<evidence type="ECO:0000256" key="2">
    <source>
        <dbReference type="ARBA" id="ARBA00006285"/>
    </source>
</evidence>
<organism evidence="6 7">
    <name type="scientific">Brassica cretica</name>
    <name type="common">Mustard</name>
    <dbReference type="NCBI Taxonomy" id="69181"/>
    <lineage>
        <taxon>Eukaryota</taxon>
        <taxon>Viridiplantae</taxon>
        <taxon>Streptophyta</taxon>
        <taxon>Embryophyta</taxon>
        <taxon>Tracheophyta</taxon>
        <taxon>Spermatophyta</taxon>
        <taxon>Magnoliopsida</taxon>
        <taxon>eudicotyledons</taxon>
        <taxon>Gunneridae</taxon>
        <taxon>Pentapetalae</taxon>
        <taxon>rosids</taxon>
        <taxon>malvids</taxon>
        <taxon>Brassicales</taxon>
        <taxon>Brassicaceae</taxon>
        <taxon>Brassiceae</taxon>
        <taxon>Brassica</taxon>
    </lineage>
</organism>
<evidence type="ECO:0000313" key="7">
    <source>
        <dbReference type="Proteomes" id="UP000266723"/>
    </source>
</evidence>
<dbReference type="PANTHER" id="PTHR22600:SF40">
    <property type="entry name" value="BETA-HEXOSAMINIDASE 1"/>
    <property type="match status" value="1"/>
</dbReference>
<keyword evidence="7" id="KW-1185">Reference proteome</keyword>
<dbReference type="Gene3D" id="3.20.20.80">
    <property type="entry name" value="Glycosidases"/>
    <property type="match status" value="1"/>
</dbReference>
<dbReference type="InterPro" id="IPR015883">
    <property type="entry name" value="Glyco_hydro_20_cat"/>
</dbReference>
<accession>A0ABQ7D4T0</accession>
<dbReference type="PANTHER" id="PTHR22600">
    <property type="entry name" value="BETA-HEXOSAMINIDASE"/>
    <property type="match status" value="1"/>
</dbReference>
<protein>
    <recommendedName>
        <fullName evidence="3">beta-N-acetylhexosaminidase</fullName>
        <ecNumber evidence="3">3.2.1.52</ecNumber>
    </recommendedName>
</protein>
<evidence type="ECO:0000256" key="1">
    <source>
        <dbReference type="ARBA" id="ARBA00001231"/>
    </source>
</evidence>
<feature type="domain" description="Glycoside hydrolase family 20 catalytic" evidence="5">
    <location>
        <begin position="50"/>
        <end position="152"/>
    </location>
</feature>
<evidence type="ECO:0000256" key="4">
    <source>
        <dbReference type="ARBA" id="ARBA00022801"/>
    </source>
</evidence>
<sequence>MGVDMLLLDCQASMMAATMNVNQLATHRGATKVESLSIAELNDFVITAPSQACINVMAELDVPRHAESWGTGYPDLWPSPSCREPLDVTKNFTFDVIAGILADMRKIFPFEFFHLGGDEVNTDCWKNTTHVKEWYNHMTLSFHVTHRIYFLSNQNHPRRYILSQKNQYVLKSKERLISSQMGSM</sequence>
<comment type="caution">
    <text evidence="6">The sequence shown here is derived from an EMBL/GenBank/DDBJ whole genome shotgun (WGS) entry which is preliminary data.</text>
</comment>
<dbReference type="InterPro" id="IPR025705">
    <property type="entry name" value="Beta_hexosaminidase_sua/sub"/>
</dbReference>
<dbReference type="SUPFAM" id="SSF51445">
    <property type="entry name" value="(Trans)glycosidases"/>
    <property type="match status" value="1"/>
</dbReference>
<dbReference type="Pfam" id="PF00728">
    <property type="entry name" value="Glyco_hydro_20"/>
    <property type="match status" value="1"/>
</dbReference>
<reference evidence="6 7" key="1">
    <citation type="journal article" date="2020" name="BMC Genomics">
        <title>Intraspecific diversification of the crop wild relative Brassica cretica Lam. using demographic model selection.</title>
        <authorList>
            <person name="Kioukis A."/>
            <person name="Michalopoulou V.A."/>
            <person name="Briers L."/>
            <person name="Pirintsos S."/>
            <person name="Studholme D.J."/>
            <person name="Pavlidis P."/>
            <person name="Sarris P.F."/>
        </authorList>
    </citation>
    <scope>NUCLEOTIDE SEQUENCE [LARGE SCALE GENOMIC DNA]</scope>
    <source>
        <strain evidence="7">cv. PFS-1207/04</strain>
    </source>
</reference>
<dbReference type="EC" id="3.2.1.52" evidence="3"/>
<dbReference type="InterPro" id="IPR017853">
    <property type="entry name" value="GH"/>
</dbReference>
<proteinExistence type="inferred from homology"/>
<evidence type="ECO:0000259" key="5">
    <source>
        <dbReference type="Pfam" id="PF00728"/>
    </source>
</evidence>
<name>A0ABQ7D4T0_BRACR</name>
<keyword evidence="4" id="KW-0378">Hydrolase</keyword>
<evidence type="ECO:0000313" key="6">
    <source>
        <dbReference type="EMBL" id="KAF3566044.1"/>
    </source>
</evidence>
<dbReference type="EMBL" id="QGKV02000759">
    <property type="protein sequence ID" value="KAF3566044.1"/>
    <property type="molecule type" value="Genomic_DNA"/>
</dbReference>
<evidence type="ECO:0000256" key="3">
    <source>
        <dbReference type="ARBA" id="ARBA00012663"/>
    </source>
</evidence>
<comment type="similarity">
    <text evidence="2">Belongs to the glycosyl hydrolase 20 family.</text>
</comment>
<comment type="catalytic activity">
    <reaction evidence="1">
        <text>Hydrolysis of terminal non-reducing N-acetyl-D-hexosamine residues in N-acetyl-beta-D-hexosaminides.</text>
        <dbReference type="EC" id="3.2.1.52"/>
    </reaction>
</comment>